<feature type="region of interest" description="Disordered" evidence="7">
    <location>
        <begin position="204"/>
        <end position="239"/>
    </location>
</feature>
<dbReference type="GO" id="GO:0000981">
    <property type="term" value="F:DNA-binding transcription factor activity, RNA polymerase II-specific"/>
    <property type="evidence" value="ECO:0007669"/>
    <property type="project" value="TreeGrafter"/>
</dbReference>
<dbReference type="InterPro" id="IPR001630">
    <property type="entry name" value="Leuzip_CREB"/>
</dbReference>
<feature type="compositionally biased region" description="Polar residues" evidence="7">
    <location>
        <begin position="679"/>
        <end position="693"/>
    </location>
</feature>
<dbReference type="Gene3D" id="1.20.5.170">
    <property type="match status" value="1"/>
</dbReference>
<dbReference type="PANTHER" id="PTHR45879">
    <property type="entry name" value="CYCLIC AMP RESPONSE ELEMENT-BINDING PROTEIN B"/>
    <property type="match status" value="1"/>
</dbReference>
<dbReference type="CDD" id="cd14690">
    <property type="entry name" value="bZIP_CREB1"/>
    <property type="match status" value="1"/>
</dbReference>
<evidence type="ECO:0000259" key="8">
    <source>
        <dbReference type="PROSITE" id="PS50217"/>
    </source>
</evidence>
<feature type="compositionally biased region" description="Polar residues" evidence="7">
    <location>
        <begin position="593"/>
        <end position="604"/>
    </location>
</feature>
<dbReference type="PANTHER" id="PTHR45879:SF3">
    <property type="entry name" value="CYCLIC AMP RESPONSE ELEMENT-BINDING PROTEIN B"/>
    <property type="match status" value="1"/>
</dbReference>
<feature type="compositionally biased region" description="Polar residues" evidence="7">
    <location>
        <begin position="382"/>
        <end position="403"/>
    </location>
</feature>
<dbReference type="PRINTS" id="PR00041">
    <property type="entry name" value="LEUZIPPRCREB"/>
</dbReference>
<accession>A0AAV2TPA2</accession>
<dbReference type="GO" id="GO:0005634">
    <property type="term" value="C:nucleus"/>
    <property type="evidence" value="ECO:0007669"/>
    <property type="project" value="UniProtKB-SubCell"/>
</dbReference>
<dbReference type="GO" id="GO:0000978">
    <property type="term" value="F:RNA polymerase II cis-regulatory region sequence-specific DNA binding"/>
    <property type="evidence" value="ECO:0007669"/>
    <property type="project" value="TreeGrafter"/>
</dbReference>
<keyword evidence="6" id="KW-0175">Coiled coil</keyword>
<evidence type="ECO:0000256" key="2">
    <source>
        <dbReference type="ARBA" id="ARBA00023015"/>
    </source>
</evidence>
<keyword evidence="3" id="KW-0238">DNA-binding</keyword>
<dbReference type="Pfam" id="PF00170">
    <property type="entry name" value="bZIP_1"/>
    <property type="match status" value="1"/>
</dbReference>
<sequence>MSANSSPEQNNLADTGGNQFTGPHFSHRTNSFSSFDSLPNPCYASRNHSTMSAAAAAALLLQAASTGSAVADNSLASGSSSAHRSVASLFDSSRTSSSFPSSVISAAAQQAALVAARSIGTSNTSPVSKSSSELQAAVLSLAMAANHPNAFQSNFNDCDVQSNSPRRRISDLFLLSERPALLTPHSTWSSMLRRRSSTLLAHCSADSTGEDSMPPDGNEKHPSGSNPSSPQLGLRSNLASGPEMDTLRISQSSAACDPISSGAVISRRPDMPLTLDTSGIRDEVMGSAFSSPGYGTSDVQAFEDPVRSDISRAHLASHYMCGNDGSHLSTLHPSTFATSAFSELPATCQSTSPLSCSSFSASHNSGLNISPTSMEQKRGPLSDSSGDFSKSDPRQSSTGYSLTQEPRIKSEFFSPSTDTANIEPNRKREQRLMKNREAARECRRKKKEYVKCLEARVSLLESQNQQLIEELQKVKALCFNELCGLRLKYSTASGAAAMLAAAVTSASDLYSSSLKTVETASNKAVNEATPPMDNCHPYVNQSNLSSTTDGGADGSAGQQFDAARLTSTPRSIRTRRRSSLLGRKPNPWELDVSAQSNVSGSGAASTADEVGSSLKQNSFSGNQSAQTHVDGSLKQDISSCRNNVPPPPLRPPNTTSTSDHSAVPVIPNEGTYFRHPRLSPSSSQTPVATSSWHSAGGTCDIRDRYSSDSSAVDDVGSTRGPNPEFLHHTYYGTKRRYQSPTKECNEGKSPSVPATVNSDHAQKLARDSSTFTGAAVILAAAAAMVADSESSLTEPRLSV</sequence>
<feature type="domain" description="BZIP" evidence="8">
    <location>
        <begin position="425"/>
        <end position="475"/>
    </location>
</feature>
<keyword evidence="2" id="KW-0805">Transcription regulation</keyword>
<protein>
    <recommendedName>
        <fullName evidence="8">BZIP domain-containing protein</fullName>
    </recommendedName>
</protein>
<evidence type="ECO:0000256" key="7">
    <source>
        <dbReference type="SAM" id="MobiDB-lite"/>
    </source>
</evidence>
<comment type="subcellular location">
    <subcellularLocation>
        <location evidence="1">Nucleus</location>
    </subcellularLocation>
</comment>
<evidence type="ECO:0000313" key="10">
    <source>
        <dbReference type="Proteomes" id="UP001497525"/>
    </source>
</evidence>
<keyword evidence="4" id="KW-0804">Transcription</keyword>
<dbReference type="Proteomes" id="UP001497525">
    <property type="component" value="Unassembled WGS sequence"/>
</dbReference>
<dbReference type="SUPFAM" id="SSF57959">
    <property type="entry name" value="Leucine zipper domain"/>
    <property type="match status" value="1"/>
</dbReference>
<feature type="region of interest" description="Disordered" evidence="7">
    <location>
        <begin position="526"/>
        <end position="664"/>
    </location>
</feature>
<feature type="coiled-coil region" evidence="6">
    <location>
        <begin position="450"/>
        <end position="477"/>
    </location>
</feature>
<name>A0AAV2TPA2_CALDB</name>
<keyword evidence="5" id="KW-0539">Nucleus</keyword>
<gene>
    <name evidence="9" type="ORF">CDAUBV1_LOCUS13418</name>
</gene>
<evidence type="ECO:0000256" key="5">
    <source>
        <dbReference type="ARBA" id="ARBA00023242"/>
    </source>
</evidence>
<dbReference type="AlphaFoldDB" id="A0AAV2TPA2"/>
<evidence type="ECO:0000256" key="4">
    <source>
        <dbReference type="ARBA" id="ARBA00023163"/>
    </source>
</evidence>
<feature type="region of interest" description="Disordered" evidence="7">
    <location>
        <begin position="367"/>
        <end position="403"/>
    </location>
</feature>
<proteinExistence type="predicted"/>
<feature type="region of interest" description="Disordered" evidence="7">
    <location>
        <begin position="412"/>
        <end position="431"/>
    </location>
</feature>
<evidence type="ECO:0000256" key="3">
    <source>
        <dbReference type="ARBA" id="ARBA00023125"/>
    </source>
</evidence>
<comment type="caution">
    <text evidence="9">The sequence shown here is derived from an EMBL/GenBank/DDBJ whole genome shotgun (WGS) entry which is preliminary data.</text>
</comment>
<dbReference type="SMART" id="SM00338">
    <property type="entry name" value="BRLZ"/>
    <property type="match status" value="1"/>
</dbReference>
<feature type="compositionally biased region" description="Low complexity" evidence="7">
    <location>
        <begin position="707"/>
        <end position="717"/>
    </location>
</feature>
<feature type="compositionally biased region" description="Polar residues" evidence="7">
    <location>
        <begin position="539"/>
        <end position="549"/>
    </location>
</feature>
<evidence type="ECO:0000256" key="6">
    <source>
        <dbReference type="SAM" id="Coils"/>
    </source>
</evidence>
<feature type="compositionally biased region" description="Polar residues" evidence="7">
    <location>
        <begin position="613"/>
        <end position="642"/>
    </location>
</feature>
<dbReference type="InterPro" id="IPR004827">
    <property type="entry name" value="bZIP"/>
</dbReference>
<dbReference type="InterPro" id="IPR046347">
    <property type="entry name" value="bZIP_sf"/>
</dbReference>
<feature type="region of interest" description="Disordered" evidence="7">
    <location>
        <begin position="1"/>
        <end position="26"/>
    </location>
</feature>
<dbReference type="FunFam" id="1.20.5.170:FF:000003">
    <property type="entry name" value="cAMP-responsive element modulator isoform X2"/>
    <property type="match status" value="1"/>
</dbReference>
<organism evidence="9 10">
    <name type="scientific">Calicophoron daubneyi</name>
    <name type="common">Rumen fluke</name>
    <name type="synonym">Paramphistomum daubneyi</name>
    <dbReference type="NCBI Taxonomy" id="300641"/>
    <lineage>
        <taxon>Eukaryota</taxon>
        <taxon>Metazoa</taxon>
        <taxon>Spiralia</taxon>
        <taxon>Lophotrochozoa</taxon>
        <taxon>Platyhelminthes</taxon>
        <taxon>Trematoda</taxon>
        <taxon>Digenea</taxon>
        <taxon>Plagiorchiida</taxon>
        <taxon>Pronocephalata</taxon>
        <taxon>Paramphistomoidea</taxon>
        <taxon>Paramphistomidae</taxon>
        <taxon>Calicophoron</taxon>
    </lineage>
</organism>
<dbReference type="GO" id="GO:0005667">
    <property type="term" value="C:transcription regulator complex"/>
    <property type="evidence" value="ECO:0007669"/>
    <property type="project" value="TreeGrafter"/>
</dbReference>
<reference evidence="9" key="1">
    <citation type="submission" date="2024-06" db="EMBL/GenBank/DDBJ databases">
        <authorList>
            <person name="Liu X."/>
            <person name="Lenzi L."/>
            <person name="Haldenby T S."/>
            <person name="Uol C."/>
        </authorList>
    </citation>
    <scope>NUCLEOTIDE SEQUENCE</scope>
</reference>
<feature type="region of interest" description="Disordered" evidence="7">
    <location>
        <begin position="678"/>
        <end position="761"/>
    </location>
</feature>
<feature type="compositionally biased region" description="Polar residues" evidence="7">
    <location>
        <begin position="413"/>
        <end position="422"/>
    </location>
</feature>
<feature type="compositionally biased region" description="Polar residues" evidence="7">
    <location>
        <begin position="1"/>
        <end position="21"/>
    </location>
</feature>
<evidence type="ECO:0000256" key="1">
    <source>
        <dbReference type="ARBA" id="ARBA00004123"/>
    </source>
</evidence>
<dbReference type="EMBL" id="CAXLJL010000501">
    <property type="protein sequence ID" value="CAL5138595.1"/>
    <property type="molecule type" value="Genomic_DNA"/>
</dbReference>
<evidence type="ECO:0000313" key="9">
    <source>
        <dbReference type="EMBL" id="CAL5138595.1"/>
    </source>
</evidence>
<dbReference type="PROSITE" id="PS00036">
    <property type="entry name" value="BZIP_BASIC"/>
    <property type="match status" value="1"/>
</dbReference>
<dbReference type="PROSITE" id="PS50217">
    <property type="entry name" value="BZIP"/>
    <property type="match status" value="1"/>
</dbReference>